<dbReference type="PANTHER" id="PTHR42924:SF3">
    <property type="entry name" value="POLYMERASE_HISTIDINOL PHOSPHATASE N-TERMINAL DOMAIN-CONTAINING PROTEIN"/>
    <property type="match status" value="1"/>
</dbReference>
<feature type="domain" description="Polymerase/histidinol phosphatase N-terminal" evidence="1">
    <location>
        <begin position="23"/>
        <end position="99"/>
    </location>
</feature>
<dbReference type="InterPro" id="IPR003141">
    <property type="entry name" value="Pol/His_phosphatase_N"/>
</dbReference>
<protein>
    <recommendedName>
        <fullName evidence="1">Polymerase/histidinol phosphatase N-terminal domain-containing protein</fullName>
    </recommendedName>
</protein>
<dbReference type="SUPFAM" id="SSF52317">
    <property type="entry name" value="Class I glutamine amidotransferase-like"/>
    <property type="match status" value="1"/>
</dbReference>
<dbReference type="GO" id="GO:0004534">
    <property type="term" value="F:5'-3' RNA exonuclease activity"/>
    <property type="evidence" value="ECO:0007669"/>
    <property type="project" value="TreeGrafter"/>
</dbReference>
<dbReference type="InterPro" id="IPR016195">
    <property type="entry name" value="Pol/histidinol_Pase-like"/>
</dbReference>
<dbReference type="SUPFAM" id="SSF89550">
    <property type="entry name" value="PHP domain-like"/>
    <property type="match status" value="1"/>
</dbReference>
<name>A0A841GMR5_9BACT</name>
<reference evidence="2 3" key="1">
    <citation type="submission" date="2020-08" db="EMBL/GenBank/DDBJ databases">
        <title>Genomic Encyclopedia of Type Strains, Phase IV (KMG-IV): sequencing the most valuable type-strain genomes for metagenomic binning, comparative biology and taxonomic classification.</title>
        <authorList>
            <person name="Goeker M."/>
        </authorList>
    </citation>
    <scope>NUCLEOTIDE SEQUENCE [LARGE SCALE GENOMIC DNA]</scope>
    <source>
        <strain evidence="2 3">DSM 13481</strain>
    </source>
</reference>
<dbReference type="Pfam" id="PF14258">
    <property type="entry name" value="DUF4350"/>
    <property type="match status" value="1"/>
</dbReference>
<sequence length="746" mass="85109">MKKWISILAILVTFLTFANIYYGNLHSHTSYSDGKLYPEDAYNYAKNYVDVLAVTDHAYYFEQLINGKTKPYLTKLAAEKATVEGEFIALQGFEWTSGIGHINVYESLQWVDRNKVSSMEGFYKWIVEHKKLGQFNHPISVFGTFNDFEYYPQADLYMNLIEVGNGNWSAGDVINDEMLKNYRIALNKGWHLGATVGQDNHKPNWGSANEGRTGIIAQYLSYDDIMSALWSRHTFGTEDKDVKVSFSYGNYIMGDIVKEPVEKATLHFEYKDYDNIDYFALISQSGTVVEAYPRSESYSTDITVEIPDGYEWYYCYIKQNDSDEIVTSPIWFQKESSIYVNNVKYNNNVILFDIYNVTSENVEAELKVVDNEHVVTTKQVSFKPYGIKFLSVNLGKLSPGDHLIKFLVNDVFIQSQEIFVKSYKKTVMIDILHENDHMDELKEFGQFLSENGYRILYSKRMLTNLKDVDILIISTPKVDGFDFSKDLLAPEIKALSEFNGEIILIPGSDETYFDLYKQKINGKVIELEALYEMFGYTKKRSVNKIIIDIGHMNDYGTAKLTKLEDFIKSLGLEISYASKLEEIDGDVLIIQNGKGYTERELENIVDFVKKGGKLIITSESDYRNGGNTKELNYILEKLGLGTRFNDDQVVDEVNNYGARYKILVNGVRLYSPCSLIVGEDAKILLESETAKNEDSDGNGDAVKVDKVVLAVEEQSGLGKVIILGKSIFSDYDFDYNKEFISNIILN</sequence>
<keyword evidence="3" id="KW-1185">Reference proteome</keyword>
<gene>
    <name evidence="2" type="ORF">HNP65_001749</name>
</gene>
<dbReference type="NCBIfam" id="NF038032">
    <property type="entry name" value="CehA_McbA_metalo"/>
    <property type="match status" value="1"/>
</dbReference>
<dbReference type="Proteomes" id="UP000555828">
    <property type="component" value="Unassembled WGS sequence"/>
</dbReference>
<dbReference type="AlphaFoldDB" id="A0A841GMR5"/>
<evidence type="ECO:0000313" key="2">
    <source>
        <dbReference type="EMBL" id="MBB6063285.1"/>
    </source>
</evidence>
<dbReference type="SMART" id="SM00481">
    <property type="entry name" value="POLIIIAc"/>
    <property type="match status" value="1"/>
</dbReference>
<dbReference type="InterPro" id="IPR025646">
    <property type="entry name" value="DUF4350"/>
</dbReference>
<evidence type="ECO:0000259" key="1">
    <source>
        <dbReference type="SMART" id="SM00481"/>
    </source>
</evidence>
<comment type="caution">
    <text evidence="2">The sequence shown here is derived from an EMBL/GenBank/DDBJ whole genome shotgun (WGS) entry which is preliminary data.</text>
</comment>
<dbReference type="GO" id="GO:0035312">
    <property type="term" value="F:5'-3' DNA exonuclease activity"/>
    <property type="evidence" value="ECO:0007669"/>
    <property type="project" value="TreeGrafter"/>
</dbReference>
<dbReference type="PANTHER" id="PTHR42924">
    <property type="entry name" value="EXONUCLEASE"/>
    <property type="match status" value="1"/>
</dbReference>
<dbReference type="Gene3D" id="3.20.20.140">
    <property type="entry name" value="Metal-dependent hydrolases"/>
    <property type="match status" value="1"/>
</dbReference>
<dbReference type="InterPro" id="IPR029062">
    <property type="entry name" value="Class_I_gatase-like"/>
</dbReference>
<evidence type="ECO:0000313" key="3">
    <source>
        <dbReference type="Proteomes" id="UP000555828"/>
    </source>
</evidence>
<dbReference type="InterPro" id="IPR052018">
    <property type="entry name" value="PHP_domain"/>
</dbReference>
<dbReference type="EMBL" id="JACHEX010000005">
    <property type="protein sequence ID" value="MBB6063285.1"/>
    <property type="molecule type" value="Genomic_DNA"/>
</dbReference>
<proteinExistence type="predicted"/>
<accession>A0A841GMR5</accession>
<organism evidence="2 3">
    <name type="scientific">Thermosipho japonicus</name>
    <dbReference type="NCBI Taxonomy" id="90323"/>
    <lineage>
        <taxon>Bacteria</taxon>
        <taxon>Thermotogati</taxon>
        <taxon>Thermotogota</taxon>
        <taxon>Thermotogae</taxon>
        <taxon>Thermotogales</taxon>
        <taxon>Fervidobacteriaceae</taxon>
        <taxon>Thermosipho</taxon>
    </lineage>
</organism>
<dbReference type="RefSeq" id="WP_184619870.1">
    <property type="nucleotide sequence ID" value="NZ_JACHEX010000005.1"/>
</dbReference>